<feature type="transmembrane region" description="Helical" evidence="1">
    <location>
        <begin position="285"/>
        <end position="304"/>
    </location>
</feature>
<feature type="transmembrane region" description="Helical" evidence="1">
    <location>
        <begin position="380"/>
        <end position="398"/>
    </location>
</feature>
<evidence type="ECO:0000256" key="1">
    <source>
        <dbReference type="SAM" id="Phobius"/>
    </source>
</evidence>
<comment type="caution">
    <text evidence="2">The sequence shown here is derived from an EMBL/GenBank/DDBJ whole genome shotgun (WGS) entry which is preliminary data.</text>
</comment>
<name>A0A812LJ89_9DINO</name>
<gene>
    <name evidence="2" type="primary">Wdr64</name>
    <name evidence="2" type="ORF">SNEC2469_LOCUS4724</name>
</gene>
<feature type="transmembrane region" description="Helical" evidence="1">
    <location>
        <begin position="68"/>
        <end position="86"/>
    </location>
</feature>
<sequence>METHVQLVVSLPSIAMLLGSMAVFVCRLPDTIQAGFQMFSAGLLISAVGNELLPLLSPKTSDTSKLMSTVALVIGFTIGLIFMFGLGHLTESMEEEEDEEQPTHRRTHSDIETALLDVDEAERTRAKEGFQAETVEIRKEVQRLQTVIQDGCQNSIDEILHGLEYRVHKATRVLYVRTGIDDYNHKRMKEHGRELDQASVKLQGFDSFQKAKDDLKEFQACLEHLHGHAERVPHFRRWKARAKPSEEAKLSEHLPLALVGAVTVDAAVDGLLIGLSYAASPSAGIAMAAATCIEMGFLGLSFCASLQNATRAAWKIVTVALLPPVILVLSGEAGHRLGRMCSENPEVFIGFISFSIVALLFLVTQELLVEAQEVASGSKIINAMFFFGLLAGILLENFV</sequence>
<dbReference type="Proteomes" id="UP000601435">
    <property type="component" value="Unassembled WGS sequence"/>
</dbReference>
<dbReference type="EMBL" id="CAJNJA010009287">
    <property type="protein sequence ID" value="CAE7245181.1"/>
    <property type="molecule type" value="Genomic_DNA"/>
</dbReference>
<keyword evidence="1" id="KW-0472">Membrane</keyword>
<accession>A0A812LJ89</accession>
<proteinExistence type="predicted"/>
<reference evidence="2" key="1">
    <citation type="submission" date="2021-02" db="EMBL/GenBank/DDBJ databases">
        <authorList>
            <person name="Dougan E. K."/>
            <person name="Rhodes N."/>
            <person name="Thang M."/>
            <person name="Chan C."/>
        </authorList>
    </citation>
    <scope>NUCLEOTIDE SEQUENCE</scope>
</reference>
<dbReference type="OrthoDB" id="424656at2759"/>
<keyword evidence="1" id="KW-1133">Transmembrane helix</keyword>
<keyword evidence="1" id="KW-0812">Transmembrane</keyword>
<feature type="transmembrane region" description="Helical" evidence="1">
    <location>
        <begin position="256"/>
        <end position="279"/>
    </location>
</feature>
<protein>
    <submittedName>
        <fullName evidence="2">Wdr64 protein</fullName>
    </submittedName>
</protein>
<feature type="transmembrane region" description="Helical" evidence="1">
    <location>
        <begin position="316"/>
        <end position="335"/>
    </location>
</feature>
<feature type="transmembrane region" description="Helical" evidence="1">
    <location>
        <begin position="6"/>
        <end position="26"/>
    </location>
</feature>
<evidence type="ECO:0000313" key="2">
    <source>
        <dbReference type="EMBL" id="CAE7245181.1"/>
    </source>
</evidence>
<feature type="transmembrane region" description="Helical" evidence="1">
    <location>
        <begin position="347"/>
        <end position="368"/>
    </location>
</feature>
<evidence type="ECO:0000313" key="3">
    <source>
        <dbReference type="Proteomes" id="UP000601435"/>
    </source>
</evidence>
<dbReference type="AlphaFoldDB" id="A0A812LJ89"/>
<organism evidence="2 3">
    <name type="scientific">Symbiodinium necroappetens</name>
    <dbReference type="NCBI Taxonomy" id="1628268"/>
    <lineage>
        <taxon>Eukaryota</taxon>
        <taxon>Sar</taxon>
        <taxon>Alveolata</taxon>
        <taxon>Dinophyceae</taxon>
        <taxon>Suessiales</taxon>
        <taxon>Symbiodiniaceae</taxon>
        <taxon>Symbiodinium</taxon>
    </lineage>
</organism>
<keyword evidence="3" id="KW-1185">Reference proteome</keyword>